<dbReference type="Proteomes" id="UP001234297">
    <property type="component" value="Chromosome 6"/>
</dbReference>
<name>A0ACC2L1W4_PERAE</name>
<gene>
    <name evidence="1" type="ORF">MRB53_020659</name>
</gene>
<dbReference type="EMBL" id="CM056814">
    <property type="protein sequence ID" value="KAJ8627352.1"/>
    <property type="molecule type" value="Genomic_DNA"/>
</dbReference>
<accession>A0ACC2L1W4</accession>
<evidence type="ECO:0000313" key="2">
    <source>
        <dbReference type="Proteomes" id="UP001234297"/>
    </source>
</evidence>
<reference evidence="1 2" key="1">
    <citation type="journal article" date="2022" name="Hortic Res">
        <title>A haplotype resolved chromosomal level avocado genome allows analysis of novel avocado genes.</title>
        <authorList>
            <person name="Nath O."/>
            <person name="Fletcher S.J."/>
            <person name="Hayward A."/>
            <person name="Shaw L.M."/>
            <person name="Masouleh A.K."/>
            <person name="Furtado A."/>
            <person name="Henry R.J."/>
            <person name="Mitter N."/>
        </authorList>
    </citation>
    <scope>NUCLEOTIDE SEQUENCE [LARGE SCALE GENOMIC DNA]</scope>
    <source>
        <strain evidence="2">cv. Hass</strain>
    </source>
</reference>
<comment type="caution">
    <text evidence="1">The sequence shown here is derived from an EMBL/GenBank/DDBJ whole genome shotgun (WGS) entry which is preliminary data.</text>
</comment>
<organism evidence="1 2">
    <name type="scientific">Persea americana</name>
    <name type="common">Avocado</name>
    <dbReference type="NCBI Taxonomy" id="3435"/>
    <lineage>
        <taxon>Eukaryota</taxon>
        <taxon>Viridiplantae</taxon>
        <taxon>Streptophyta</taxon>
        <taxon>Embryophyta</taxon>
        <taxon>Tracheophyta</taxon>
        <taxon>Spermatophyta</taxon>
        <taxon>Magnoliopsida</taxon>
        <taxon>Magnoliidae</taxon>
        <taxon>Laurales</taxon>
        <taxon>Lauraceae</taxon>
        <taxon>Persea</taxon>
    </lineage>
</organism>
<evidence type="ECO:0000313" key="1">
    <source>
        <dbReference type="EMBL" id="KAJ8627352.1"/>
    </source>
</evidence>
<protein>
    <submittedName>
        <fullName evidence="1">Uncharacterized protein</fullName>
    </submittedName>
</protein>
<sequence>MYQNTAINYMGSQDIMESNTNQDISECSMSLDMENQEGNDHEVMDSFGGSTHQNTETYAGEDHANGESIEGDVVQEPYEGMEFESEEAARIYYNKYAMSFGFGSRISRNRRSRKDGETIARNFVCCKEGYRLRKGKDNEGRIRRNRAITREGCGAMITVKKTNLGKWAVSKFVKEHNHPLLSPNEVCALRSHREVSRTPKKSDLPDQADKEREIIEKLEGDGNLEPCEGMELESEDAARIFYSAYARQLGFRSRISKNRRSRKDGEIIARKFVCYREGYRAGNVDSKKERIYRPRAVVRQGCEAMIYVKKTETGKWVVSKFVKEHNHPMINQSKVRSLRSDGNALSTPKSSTVVSNGGRTGARETTPVVGLSNESISEQDGSNHIQNVRKRKRTLGGKDPEDVLDYLERMQSENPAFFYATKVDEDDNVHCIFWVDPSARQKWVPVYLRDIFFAQDSETMNSFFDRYVKANTTFQEFVAEYERALASRYEKELEEDIRTAHTKPILMTRLPFEKQAADTYTRTMFSRFQEEIYESLGYVANKIEDGSVNKYSVAKYEDQKGEYTVTYNAPERRANCSCQMFESFGILCRHALIVFTVSNVVTLPSHYILERWTRNAKSVVGLDRRGVAMQANCRKSPTLRYSVLCKQAIRCAEVGATSVQDYDVAVRALREAWEKIIALKRKAGGIVPLETPLYGSSQGDNIGLQSEADNPMRHITPCVPPQPKRRGRPPKNSSLNPSSEKPTKNARKCSLCKENGHDNSSCPRLRPLGSNFSNGGGMFVVDTGPSDLHAHAGIGEHPGFSEGILGLSLGDHFDSHINPVIPSFGHTSFFQIASLANPRHLNTNEGFSLTGARPSAEQHL</sequence>
<keyword evidence="2" id="KW-1185">Reference proteome</keyword>
<proteinExistence type="predicted"/>